<sequence>MMFKKFFLLFFISIFSFLTIFAYNVEINSIKNSYVYIDNVYNTKSDTGKNILNLNGHHTLKIIKDGYTDFIKDLDINKDLKINAYQIPLSNILINSNLSKINIWYNWNNEKKEVILNSGESLKVPYTIKKIYIAKKGYNEKEINIELKPFSSTVLNIHLNSLQKCLIKTTPSNVKVYSNGTYIGTTPIELDKNYKNLILKKEEYVDYSIDELLNSEYNINLKKGKKLSINSNISDAIVIINKKYTGTTPFSKTLPVDNYFIEVKKLGYDSKYLNVDLSNNLNLSINLKKSLKKITLLNTENYEFNIDGKTIKGLNEILFDNKNHLLKIKNGDSIYSILIDEKTPEVLDFNKVGVLNVFSIKNDFAKVFDKIKNLPTQFFINMISERSTVTLKTTQNYYNLIINKGKYGNIFTEKNIGGIFVSSNINNTSYYLDGEYIGTNPFMYGLKAGTHEIEAKNGNKIKKEQLNIKNNNVYYTNFIFDEKVPVRLYTSKKIKINNIEINKTPYYFYLNKGANYIEVNNKKIVVFIYGPQSINIDDIL</sequence>
<evidence type="ECO:0000259" key="1">
    <source>
        <dbReference type="Pfam" id="PF08308"/>
    </source>
</evidence>
<evidence type="ECO:0000313" key="3">
    <source>
        <dbReference type="Proteomes" id="UP000516361"/>
    </source>
</evidence>
<dbReference type="Proteomes" id="UP000516361">
    <property type="component" value="Chromosome"/>
</dbReference>
<feature type="domain" description="PEGA" evidence="1">
    <location>
        <begin position="166"/>
        <end position="213"/>
    </location>
</feature>
<dbReference type="KEGG" id="ocy:OSSY52_22780"/>
<protein>
    <recommendedName>
        <fullName evidence="1">PEGA domain-containing protein</fullName>
    </recommendedName>
</protein>
<name>A0A7G1GAG8_9BACT</name>
<dbReference type="AlphaFoldDB" id="A0A7G1GAG8"/>
<proteinExistence type="predicted"/>
<dbReference type="EMBL" id="AP018712">
    <property type="protein sequence ID" value="BBE32137.1"/>
    <property type="molecule type" value="Genomic_DNA"/>
</dbReference>
<keyword evidence="3" id="KW-1185">Reference proteome</keyword>
<organism evidence="2 3">
    <name type="scientific">Tepiditoga spiralis</name>
    <dbReference type="NCBI Taxonomy" id="2108365"/>
    <lineage>
        <taxon>Bacteria</taxon>
        <taxon>Thermotogati</taxon>
        <taxon>Thermotogota</taxon>
        <taxon>Thermotogae</taxon>
        <taxon>Petrotogales</taxon>
        <taxon>Petrotogaceae</taxon>
        <taxon>Tepiditoga</taxon>
    </lineage>
</organism>
<gene>
    <name evidence="2" type="ORF">OSSY52_22780</name>
</gene>
<dbReference type="InterPro" id="IPR013229">
    <property type="entry name" value="PEGA"/>
</dbReference>
<accession>A0A7G1GAG8</accession>
<evidence type="ECO:0000313" key="2">
    <source>
        <dbReference type="EMBL" id="BBE32137.1"/>
    </source>
</evidence>
<feature type="domain" description="PEGA" evidence="1">
    <location>
        <begin position="226"/>
        <end position="289"/>
    </location>
</feature>
<dbReference type="InParanoid" id="A0A7G1GAG8"/>
<dbReference type="PANTHER" id="PTHR36194">
    <property type="entry name" value="S-LAYER-LIKE PROTEIN"/>
    <property type="match status" value="1"/>
</dbReference>
<reference evidence="2 3" key="1">
    <citation type="submission" date="2018-06" db="EMBL/GenBank/DDBJ databases">
        <title>Genome sequencing of Oceanotoga sp. sy52.</title>
        <authorList>
            <person name="Mori K."/>
        </authorList>
    </citation>
    <scope>NUCLEOTIDE SEQUENCE [LARGE SCALE GENOMIC DNA]</scope>
    <source>
        <strain evidence="3">sy52</strain>
    </source>
</reference>
<dbReference type="Pfam" id="PF08308">
    <property type="entry name" value="PEGA"/>
    <property type="match status" value="2"/>
</dbReference>
<dbReference type="PANTHER" id="PTHR36194:SF1">
    <property type="entry name" value="S-LAYER-LIKE PROTEIN"/>
    <property type="match status" value="1"/>
</dbReference>